<dbReference type="Pfam" id="PF13822">
    <property type="entry name" value="ACC_epsilon"/>
    <property type="match status" value="1"/>
</dbReference>
<proteinExistence type="predicted"/>
<reference evidence="2" key="2">
    <citation type="submission" date="2020-09" db="EMBL/GenBank/DDBJ databases">
        <authorList>
            <person name="Sun Q."/>
            <person name="Ohkuma M."/>
        </authorList>
    </citation>
    <scope>NUCLEOTIDE SEQUENCE</scope>
    <source>
        <strain evidence="2">JCM 4646</strain>
    </source>
</reference>
<comment type="caution">
    <text evidence="2">The sequence shown here is derived from an EMBL/GenBank/DDBJ whole genome shotgun (WGS) entry which is preliminary data.</text>
</comment>
<dbReference type="RefSeq" id="WP_190215099.1">
    <property type="nucleotide sequence ID" value="NZ_BNBO01000068.1"/>
</dbReference>
<name>A0A919GGZ5_9ACTN</name>
<dbReference type="EMBL" id="BNBO01000068">
    <property type="protein sequence ID" value="GHH83806.1"/>
    <property type="molecule type" value="Genomic_DNA"/>
</dbReference>
<dbReference type="GO" id="GO:0003989">
    <property type="term" value="F:acetyl-CoA carboxylase activity"/>
    <property type="evidence" value="ECO:0007669"/>
    <property type="project" value="InterPro"/>
</dbReference>
<feature type="compositionally biased region" description="Low complexity" evidence="1">
    <location>
        <begin position="47"/>
        <end position="59"/>
    </location>
</feature>
<organism evidence="2 3">
    <name type="scientific">Kitasatospora indigofera</name>
    <dbReference type="NCBI Taxonomy" id="67307"/>
    <lineage>
        <taxon>Bacteria</taxon>
        <taxon>Bacillati</taxon>
        <taxon>Actinomycetota</taxon>
        <taxon>Actinomycetes</taxon>
        <taxon>Kitasatosporales</taxon>
        <taxon>Streptomycetaceae</taxon>
        <taxon>Kitasatospora</taxon>
    </lineage>
</organism>
<sequence>MTHPDHPAAALHVLRGDPGPLELAVLTAVLLAARRPAPHAPAPHAPAPRAGARARAAWNPPGPGHNRPSWKTPP</sequence>
<dbReference type="Proteomes" id="UP000617734">
    <property type="component" value="Unassembled WGS sequence"/>
</dbReference>
<protein>
    <recommendedName>
        <fullName evidence="4">Acyl-CoA carboxylase subunit epsilon</fullName>
    </recommendedName>
</protein>
<dbReference type="GeneID" id="95357428"/>
<evidence type="ECO:0000256" key="1">
    <source>
        <dbReference type="SAM" id="MobiDB-lite"/>
    </source>
</evidence>
<dbReference type="AlphaFoldDB" id="A0A919GGZ5"/>
<evidence type="ECO:0008006" key="4">
    <source>
        <dbReference type="Google" id="ProtNLM"/>
    </source>
</evidence>
<dbReference type="GO" id="GO:0004658">
    <property type="term" value="F:propionyl-CoA carboxylase activity"/>
    <property type="evidence" value="ECO:0007669"/>
    <property type="project" value="InterPro"/>
</dbReference>
<feature type="region of interest" description="Disordered" evidence="1">
    <location>
        <begin position="37"/>
        <end position="74"/>
    </location>
</feature>
<evidence type="ECO:0000313" key="2">
    <source>
        <dbReference type="EMBL" id="GHH83806.1"/>
    </source>
</evidence>
<dbReference type="InterPro" id="IPR032716">
    <property type="entry name" value="ACC_epsilon"/>
</dbReference>
<accession>A0A919GGZ5</accession>
<evidence type="ECO:0000313" key="3">
    <source>
        <dbReference type="Proteomes" id="UP000617734"/>
    </source>
</evidence>
<reference evidence="2" key="1">
    <citation type="journal article" date="2014" name="Int. J. Syst. Evol. Microbiol.">
        <title>Complete genome sequence of Corynebacterium casei LMG S-19264T (=DSM 44701T), isolated from a smear-ripened cheese.</title>
        <authorList>
            <consortium name="US DOE Joint Genome Institute (JGI-PGF)"/>
            <person name="Walter F."/>
            <person name="Albersmeier A."/>
            <person name="Kalinowski J."/>
            <person name="Ruckert C."/>
        </authorList>
    </citation>
    <scope>NUCLEOTIDE SEQUENCE</scope>
    <source>
        <strain evidence="2">JCM 4646</strain>
    </source>
</reference>
<gene>
    <name evidence="2" type="ORF">GCM10018781_71780</name>
</gene>
<keyword evidence="3" id="KW-1185">Reference proteome</keyword>